<comment type="similarity">
    <text evidence="2 7">Belongs to the major facilitator superfamily. Sugar transporter (TC 2.A.1.1) family.</text>
</comment>
<dbReference type="InterPro" id="IPR020846">
    <property type="entry name" value="MFS_dom"/>
</dbReference>
<evidence type="ECO:0000259" key="9">
    <source>
        <dbReference type="PROSITE" id="PS50850"/>
    </source>
</evidence>
<dbReference type="InterPro" id="IPR036259">
    <property type="entry name" value="MFS_trans_sf"/>
</dbReference>
<dbReference type="AlphaFoldDB" id="A0AAE8SW09"/>
<reference evidence="10" key="1">
    <citation type="submission" date="2018-03" db="EMBL/GenBank/DDBJ databases">
        <authorList>
            <person name="Guldener U."/>
        </authorList>
    </citation>
    <scope>NUCLEOTIDE SEQUENCE</scope>
</reference>
<feature type="transmembrane region" description="Helical" evidence="8">
    <location>
        <begin position="345"/>
        <end position="366"/>
    </location>
</feature>
<keyword evidence="3 7" id="KW-0813">Transport</keyword>
<evidence type="ECO:0000256" key="1">
    <source>
        <dbReference type="ARBA" id="ARBA00004141"/>
    </source>
</evidence>
<evidence type="ECO:0000313" key="10">
    <source>
        <dbReference type="EMBL" id="SPO03270.1"/>
    </source>
</evidence>
<keyword evidence="6 8" id="KW-0472">Membrane</keyword>
<name>A0AAE8SW09_9PEZI</name>
<comment type="subcellular location">
    <subcellularLocation>
        <location evidence="1">Membrane</location>
        <topology evidence="1">Multi-pass membrane protein</topology>
    </subcellularLocation>
</comment>
<dbReference type="InterPro" id="IPR005828">
    <property type="entry name" value="MFS_sugar_transport-like"/>
</dbReference>
<dbReference type="GO" id="GO:0005351">
    <property type="term" value="F:carbohydrate:proton symporter activity"/>
    <property type="evidence" value="ECO:0007669"/>
    <property type="project" value="TreeGrafter"/>
</dbReference>
<feature type="transmembrane region" description="Helical" evidence="8">
    <location>
        <begin position="373"/>
        <end position="392"/>
    </location>
</feature>
<protein>
    <submittedName>
        <fullName evidence="10">Related to maltose permease</fullName>
    </submittedName>
</protein>
<dbReference type="InterPro" id="IPR003663">
    <property type="entry name" value="Sugar/inositol_transpt"/>
</dbReference>
<feature type="transmembrane region" description="Helical" evidence="8">
    <location>
        <begin position="155"/>
        <end position="177"/>
    </location>
</feature>
<dbReference type="SUPFAM" id="SSF103473">
    <property type="entry name" value="MFS general substrate transporter"/>
    <property type="match status" value="1"/>
</dbReference>
<evidence type="ECO:0000256" key="5">
    <source>
        <dbReference type="ARBA" id="ARBA00022989"/>
    </source>
</evidence>
<dbReference type="PANTHER" id="PTHR48022:SF83">
    <property type="entry name" value="MAJOR FACILITATOR SUPERFAMILY (MFS) PROFILE DOMAIN-CONTAINING PROTEIN"/>
    <property type="match status" value="1"/>
</dbReference>
<feature type="transmembrane region" description="Helical" evidence="8">
    <location>
        <begin position="189"/>
        <end position="212"/>
    </location>
</feature>
<feature type="transmembrane region" description="Helical" evidence="8">
    <location>
        <begin position="131"/>
        <end position="149"/>
    </location>
</feature>
<comment type="caution">
    <text evidence="10">The sequence shown here is derived from an EMBL/GenBank/DDBJ whole genome shotgun (WGS) entry which is preliminary data.</text>
</comment>
<keyword evidence="4 8" id="KW-0812">Transmembrane</keyword>
<dbReference type="NCBIfam" id="TIGR00879">
    <property type="entry name" value="SP"/>
    <property type="match status" value="1"/>
</dbReference>
<dbReference type="InterPro" id="IPR050360">
    <property type="entry name" value="MFS_Sugar_Transporters"/>
</dbReference>
<dbReference type="EMBL" id="ONZQ02000008">
    <property type="protein sequence ID" value="SPO03270.1"/>
    <property type="molecule type" value="Genomic_DNA"/>
</dbReference>
<dbReference type="PROSITE" id="PS50850">
    <property type="entry name" value="MFS"/>
    <property type="match status" value="1"/>
</dbReference>
<keyword evidence="5 8" id="KW-1133">Transmembrane helix</keyword>
<dbReference type="FunFam" id="1.20.1250.20:FF:000078">
    <property type="entry name" value="MFS maltose transporter, putative"/>
    <property type="match status" value="1"/>
</dbReference>
<evidence type="ECO:0000256" key="2">
    <source>
        <dbReference type="ARBA" id="ARBA00010992"/>
    </source>
</evidence>
<dbReference type="Gene3D" id="1.20.1250.20">
    <property type="entry name" value="MFS general substrate transporter like domains"/>
    <property type="match status" value="1"/>
</dbReference>
<evidence type="ECO:0000256" key="4">
    <source>
        <dbReference type="ARBA" id="ARBA00022692"/>
    </source>
</evidence>
<dbReference type="InterPro" id="IPR005829">
    <property type="entry name" value="Sugar_transporter_CS"/>
</dbReference>
<dbReference type="PROSITE" id="PS00217">
    <property type="entry name" value="SUGAR_TRANSPORT_2"/>
    <property type="match status" value="1"/>
</dbReference>
<organism evidence="10 11">
    <name type="scientific">Cephalotrichum gorgonifer</name>
    <dbReference type="NCBI Taxonomy" id="2041049"/>
    <lineage>
        <taxon>Eukaryota</taxon>
        <taxon>Fungi</taxon>
        <taxon>Dikarya</taxon>
        <taxon>Ascomycota</taxon>
        <taxon>Pezizomycotina</taxon>
        <taxon>Sordariomycetes</taxon>
        <taxon>Hypocreomycetidae</taxon>
        <taxon>Microascales</taxon>
        <taxon>Microascaceae</taxon>
        <taxon>Cephalotrichum</taxon>
    </lineage>
</organism>
<feature type="transmembrane region" description="Helical" evidence="8">
    <location>
        <begin position="440"/>
        <end position="463"/>
    </location>
</feature>
<feature type="transmembrane region" description="Helical" evidence="8">
    <location>
        <begin position="475"/>
        <end position="493"/>
    </location>
</feature>
<evidence type="ECO:0000256" key="8">
    <source>
        <dbReference type="SAM" id="Phobius"/>
    </source>
</evidence>
<feature type="transmembrane region" description="Helical" evidence="8">
    <location>
        <begin position="404"/>
        <end position="428"/>
    </location>
</feature>
<dbReference type="Proteomes" id="UP001187682">
    <property type="component" value="Unassembled WGS sequence"/>
</dbReference>
<evidence type="ECO:0000313" key="11">
    <source>
        <dbReference type="Proteomes" id="UP001187682"/>
    </source>
</evidence>
<evidence type="ECO:0000256" key="3">
    <source>
        <dbReference type="ARBA" id="ARBA00022448"/>
    </source>
</evidence>
<sequence length="522" mass="57511">MASNQDKATVERVESVGDGKGGDKQFDYAADEATTAEHSLTVMEAFKTYPMAVVWSVLFCLCVVMDGYDSNLITNLYGLPSFQLKYGVVFEGSYTIPAAWQTALAMSSPVGRVVGGGIQGYVAEMFGRKRTLIGCLVLITGFIFITFFAHSLTVLLVGEMLCGIIWGVLTSLAPIYASEVAPLKLRDLLTAYINMCWSIGQLIATAVLAGMAPNPTEWSYRIPFALQWLWPVLIFSFIYWAPESPYWLVRHGKLDKAESALRQLISSRTDRVDVKNMLALIQRTNEREQEMASSVRYVDCFRGVDLRRTVICSMAWGTQILSGLSLPFFAVVFFQQAGFPATQAFNLNVGMTGLGFVGTLCSFFLIPRVGRRTLYVGGLSVLTALMLLIGFLGIPAGSAKMNNAIAALLLIWFFLYYLTVGPLAYVIVSETSSTRLRGHTTAIALIAYSLLGIVYNISSPYLINASEVGLGAKTGLIYGGVSLLALVWCFFNIPECKGRTFEEIDIMFERKVPTRQFKSYVI</sequence>
<dbReference type="GO" id="GO:0016020">
    <property type="term" value="C:membrane"/>
    <property type="evidence" value="ECO:0007669"/>
    <property type="project" value="UniProtKB-SubCell"/>
</dbReference>
<evidence type="ECO:0000256" key="7">
    <source>
        <dbReference type="RuleBase" id="RU003346"/>
    </source>
</evidence>
<keyword evidence="11" id="KW-1185">Reference proteome</keyword>
<feature type="domain" description="Major facilitator superfamily (MFS) profile" evidence="9">
    <location>
        <begin position="55"/>
        <end position="497"/>
    </location>
</feature>
<dbReference type="PANTHER" id="PTHR48022">
    <property type="entry name" value="PLASTIDIC GLUCOSE TRANSPORTER 4"/>
    <property type="match status" value="1"/>
</dbReference>
<feature type="transmembrane region" description="Helical" evidence="8">
    <location>
        <begin position="310"/>
        <end position="333"/>
    </location>
</feature>
<dbReference type="Pfam" id="PF00083">
    <property type="entry name" value="Sugar_tr"/>
    <property type="match status" value="1"/>
</dbReference>
<proteinExistence type="inferred from homology"/>
<feature type="transmembrane region" description="Helical" evidence="8">
    <location>
        <begin position="224"/>
        <end position="241"/>
    </location>
</feature>
<evidence type="ECO:0000256" key="6">
    <source>
        <dbReference type="ARBA" id="ARBA00023136"/>
    </source>
</evidence>
<accession>A0AAE8SW09</accession>
<gene>
    <name evidence="10" type="ORF">DNG_05952</name>
</gene>
<dbReference type="PRINTS" id="PR00171">
    <property type="entry name" value="SUGRTRNSPORT"/>
</dbReference>